<organism evidence="2">
    <name type="scientific">hydrothermal vent metagenome</name>
    <dbReference type="NCBI Taxonomy" id="652676"/>
    <lineage>
        <taxon>unclassified sequences</taxon>
        <taxon>metagenomes</taxon>
        <taxon>ecological metagenomes</taxon>
    </lineage>
</organism>
<feature type="transmembrane region" description="Helical" evidence="1">
    <location>
        <begin position="194"/>
        <end position="223"/>
    </location>
</feature>
<feature type="transmembrane region" description="Helical" evidence="1">
    <location>
        <begin position="156"/>
        <end position="174"/>
    </location>
</feature>
<keyword evidence="1" id="KW-0812">Transmembrane</keyword>
<sequence length="372" mass="39369">MKGLLKNRDYILMGAVIGIGAMLMSFYGNPPNTGLCISCFLENIAGAMGLQHNIRMQYMRPELLGLVIGAFVWSLWRREFVPTGGSSPLLRFLVGILLIIGCSVFIGCPVKMVLRLAAGDIGAIAGAVGLVAGIYVGLEFVENGFQLGKPVITTRASGYVTPLFFFILLLLAIFKPDFIAMSVKGSAALHAPFWMSLAFGLILGAWAQHTQFCITGGIARVFLWGPREIMNCPRSTGLLISIVSFFIFATISSMLTGQFNLALHGQPSSNESFGWGFAGMFMVGLGAVLVRGCPLRQMVAAGQGDTDAGVTTMGMLVGAALVQNWGLGGTPAGTPPAAQIAVLLGIALLIAAGLLNRRRGYGIAPEYQLGLD</sequence>
<feature type="transmembrane region" description="Helical" evidence="1">
    <location>
        <begin position="58"/>
        <end position="76"/>
    </location>
</feature>
<evidence type="ECO:0008006" key="3">
    <source>
        <dbReference type="Google" id="ProtNLM"/>
    </source>
</evidence>
<feature type="transmembrane region" description="Helical" evidence="1">
    <location>
        <begin position="275"/>
        <end position="294"/>
    </location>
</feature>
<evidence type="ECO:0000313" key="2">
    <source>
        <dbReference type="EMBL" id="VAW36103.1"/>
    </source>
</evidence>
<gene>
    <name evidence="2" type="ORF">MNBD_DELTA03-1136</name>
</gene>
<dbReference type="NCBIfam" id="TIGR04112">
    <property type="entry name" value="seleno_YedE"/>
    <property type="match status" value="1"/>
</dbReference>
<protein>
    <recommendedName>
        <fullName evidence="3">Sulphur transport domain-containing protein</fullName>
    </recommendedName>
</protein>
<feature type="transmembrane region" description="Helical" evidence="1">
    <location>
        <begin position="88"/>
        <end position="106"/>
    </location>
</feature>
<feature type="transmembrane region" description="Helical" evidence="1">
    <location>
        <begin position="112"/>
        <end position="136"/>
    </location>
</feature>
<keyword evidence="1" id="KW-1133">Transmembrane helix</keyword>
<accession>A0A3B0V709</accession>
<feature type="transmembrane region" description="Helical" evidence="1">
    <location>
        <begin position="235"/>
        <end position="255"/>
    </location>
</feature>
<feature type="transmembrane region" description="Helical" evidence="1">
    <location>
        <begin position="306"/>
        <end position="325"/>
    </location>
</feature>
<dbReference type="AlphaFoldDB" id="A0A3B0V709"/>
<name>A0A3B0V709_9ZZZZ</name>
<evidence type="ECO:0000256" key="1">
    <source>
        <dbReference type="SAM" id="Phobius"/>
    </source>
</evidence>
<keyword evidence="1" id="KW-0472">Membrane</keyword>
<dbReference type="InterPro" id="IPR026366">
    <property type="entry name" value="Seleno_YedE"/>
</dbReference>
<dbReference type="EMBL" id="UOEX01000154">
    <property type="protein sequence ID" value="VAW36103.1"/>
    <property type="molecule type" value="Genomic_DNA"/>
</dbReference>
<reference evidence="2" key="1">
    <citation type="submission" date="2018-06" db="EMBL/GenBank/DDBJ databases">
        <authorList>
            <person name="Zhirakovskaya E."/>
        </authorList>
    </citation>
    <scope>NUCLEOTIDE SEQUENCE</scope>
</reference>
<feature type="transmembrane region" description="Helical" evidence="1">
    <location>
        <begin position="10"/>
        <end position="28"/>
    </location>
</feature>
<feature type="transmembrane region" description="Helical" evidence="1">
    <location>
        <begin position="337"/>
        <end position="355"/>
    </location>
</feature>
<proteinExistence type="predicted"/>